<evidence type="ECO:0000256" key="1">
    <source>
        <dbReference type="SAM" id="MobiDB-lite"/>
    </source>
</evidence>
<dbReference type="AlphaFoldDB" id="A0A087TCG2"/>
<name>A0A087TCG2_STEMI</name>
<dbReference type="OrthoDB" id="10469926at2759"/>
<keyword evidence="2" id="KW-0812">Transmembrane</keyword>
<feature type="region of interest" description="Disordered" evidence="1">
    <location>
        <begin position="243"/>
        <end position="311"/>
    </location>
</feature>
<keyword evidence="2" id="KW-0472">Membrane</keyword>
<accession>A0A087TCG2</accession>
<proteinExistence type="predicted"/>
<feature type="compositionally biased region" description="Polar residues" evidence="1">
    <location>
        <begin position="184"/>
        <end position="193"/>
    </location>
</feature>
<feature type="compositionally biased region" description="Low complexity" evidence="1">
    <location>
        <begin position="276"/>
        <end position="297"/>
    </location>
</feature>
<organism evidence="4 5">
    <name type="scientific">Stegodyphus mimosarum</name>
    <name type="common">African social velvet spider</name>
    <dbReference type="NCBI Taxonomy" id="407821"/>
    <lineage>
        <taxon>Eukaryota</taxon>
        <taxon>Metazoa</taxon>
        <taxon>Ecdysozoa</taxon>
        <taxon>Arthropoda</taxon>
        <taxon>Chelicerata</taxon>
        <taxon>Arachnida</taxon>
        <taxon>Araneae</taxon>
        <taxon>Araneomorphae</taxon>
        <taxon>Entelegynae</taxon>
        <taxon>Eresoidea</taxon>
        <taxon>Eresidae</taxon>
        <taxon>Stegodyphus</taxon>
    </lineage>
</organism>
<keyword evidence="2" id="KW-1133">Transmembrane helix</keyword>
<feature type="region of interest" description="Disordered" evidence="1">
    <location>
        <begin position="184"/>
        <end position="208"/>
    </location>
</feature>
<dbReference type="EMBL" id="KK114577">
    <property type="protein sequence ID" value="KFM62801.1"/>
    <property type="molecule type" value="Genomic_DNA"/>
</dbReference>
<feature type="compositionally biased region" description="Low complexity" evidence="1">
    <location>
        <begin position="194"/>
        <end position="208"/>
    </location>
</feature>
<evidence type="ECO:0000256" key="3">
    <source>
        <dbReference type="SAM" id="SignalP"/>
    </source>
</evidence>
<keyword evidence="3" id="KW-0732">Signal</keyword>
<feature type="region of interest" description="Disordered" evidence="1">
    <location>
        <begin position="78"/>
        <end position="101"/>
    </location>
</feature>
<reference evidence="4 5" key="1">
    <citation type="submission" date="2013-11" db="EMBL/GenBank/DDBJ databases">
        <title>Genome sequencing of Stegodyphus mimosarum.</title>
        <authorList>
            <person name="Bechsgaard J."/>
        </authorList>
    </citation>
    <scope>NUCLEOTIDE SEQUENCE [LARGE SCALE GENOMIC DNA]</scope>
</reference>
<keyword evidence="5" id="KW-1185">Reference proteome</keyword>
<feature type="compositionally biased region" description="Basic and acidic residues" evidence="1">
    <location>
        <begin position="80"/>
        <end position="99"/>
    </location>
</feature>
<dbReference type="Proteomes" id="UP000054359">
    <property type="component" value="Unassembled WGS sequence"/>
</dbReference>
<feature type="transmembrane region" description="Helical" evidence="2">
    <location>
        <begin position="338"/>
        <end position="360"/>
    </location>
</feature>
<evidence type="ECO:0000256" key="2">
    <source>
        <dbReference type="SAM" id="Phobius"/>
    </source>
</evidence>
<evidence type="ECO:0000313" key="4">
    <source>
        <dbReference type="EMBL" id="KFM62801.1"/>
    </source>
</evidence>
<protein>
    <submittedName>
        <fullName evidence="4">Uncharacterized protein</fullName>
    </submittedName>
</protein>
<sequence>MTKVGIGIFSIFFVVITCAVDAKKLICDDVDDLLFSGRHPSCRYREALRRAFMLDKSFQFVNDRDYRRQIEVWRALQNHPKTDPMKSKESPDSFNKKYEEDDLTSSKGNISSVTKTFVNNTVISVSPQSPNVQYLRKNESFVITDNINSDSKFSPEKNYSDKTFFASSASILHSTKLEIPKMLSSSSTMKEYNSSTSMESSSSISTRPTTYSIENVTVTLGSHINKTLSLINATAAQNNKEITSNASSSSVNISTENPGAVSVTNTEVTASDEAHTTSSSTYTESSSRGSNPASSNRVFKSPKPGESNTIAMEETTTYIAEEMSPTQKEHKKSISIKLIFLATFLIIATIALAIILTYMIRFKRNDMQDDEITLLP</sequence>
<feature type="chain" id="PRO_5001829615" evidence="3">
    <location>
        <begin position="23"/>
        <end position="376"/>
    </location>
</feature>
<feature type="signal peptide" evidence="3">
    <location>
        <begin position="1"/>
        <end position="22"/>
    </location>
</feature>
<gene>
    <name evidence="4" type="ORF">X975_08913</name>
</gene>
<feature type="non-terminal residue" evidence="4">
    <location>
        <position position="376"/>
    </location>
</feature>
<feature type="compositionally biased region" description="Low complexity" evidence="1">
    <location>
        <begin position="243"/>
        <end position="255"/>
    </location>
</feature>
<evidence type="ECO:0000313" key="5">
    <source>
        <dbReference type="Proteomes" id="UP000054359"/>
    </source>
</evidence>